<evidence type="ECO:0008006" key="2">
    <source>
        <dbReference type="Google" id="ProtNLM"/>
    </source>
</evidence>
<dbReference type="InterPro" id="IPR043129">
    <property type="entry name" value="ATPase_NBD"/>
</dbReference>
<reference evidence="1" key="1">
    <citation type="submission" date="2019-08" db="EMBL/GenBank/DDBJ databases">
        <authorList>
            <person name="Kucharzyk K."/>
            <person name="Murdoch R.W."/>
            <person name="Higgins S."/>
            <person name="Loffler F."/>
        </authorList>
    </citation>
    <scope>NUCLEOTIDE SEQUENCE</scope>
</reference>
<dbReference type="EMBL" id="VSSQ01127200">
    <property type="protein sequence ID" value="MPN56635.1"/>
    <property type="molecule type" value="Genomic_DNA"/>
</dbReference>
<comment type="caution">
    <text evidence="1">The sequence shown here is derived from an EMBL/GenBank/DDBJ whole genome shotgun (WGS) entry which is preliminary data.</text>
</comment>
<dbReference type="SUPFAM" id="SSF53067">
    <property type="entry name" value="Actin-like ATPase domain"/>
    <property type="match status" value="1"/>
</dbReference>
<evidence type="ECO:0000313" key="1">
    <source>
        <dbReference type="EMBL" id="MPN56635.1"/>
    </source>
</evidence>
<gene>
    <name evidence="1" type="ORF">SDC9_204325</name>
</gene>
<name>A0A645IYW4_9ZZZZ</name>
<accession>A0A645IYW4</accession>
<proteinExistence type="predicted"/>
<sequence>MRTVVPLAAIARDLDEYNLLRQVGSLAYSEHLLERVEHEEQVAARVLYSAQKIGEVLAELFDIMNPSKIMLGGNNWKLYPFMAQTIRQTCRGLSNLAREVDLQIQFIQEPINSLMFKGAGEKAFRYFLETHIPEGKLFPI</sequence>
<dbReference type="Gene3D" id="3.30.420.40">
    <property type="match status" value="1"/>
</dbReference>
<dbReference type="AlphaFoldDB" id="A0A645IYW4"/>
<protein>
    <recommendedName>
        <fullName evidence="2">ROK family protein</fullName>
    </recommendedName>
</protein>
<organism evidence="1">
    <name type="scientific">bioreactor metagenome</name>
    <dbReference type="NCBI Taxonomy" id="1076179"/>
    <lineage>
        <taxon>unclassified sequences</taxon>
        <taxon>metagenomes</taxon>
        <taxon>ecological metagenomes</taxon>
    </lineage>
</organism>